<feature type="compositionally biased region" description="Polar residues" evidence="1">
    <location>
        <begin position="146"/>
        <end position="158"/>
    </location>
</feature>
<feature type="transmembrane region" description="Helical" evidence="2">
    <location>
        <begin position="50"/>
        <end position="72"/>
    </location>
</feature>
<feature type="compositionally biased region" description="Basic and acidic residues" evidence="1">
    <location>
        <begin position="159"/>
        <end position="168"/>
    </location>
</feature>
<feature type="region of interest" description="Disordered" evidence="1">
    <location>
        <begin position="113"/>
        <end position="168"/>
    </location>
</feature>
<keyword evidence="2" id="KW-1133">Transmembrane helix</keyword>
<dbReference type="Proteomes" id="UP001162480">
    <property type="component" value="Chromosome 24"/>
</dbReference>
<protein>
    <submittedName>
        <fullName evidence="3">Uncharacterized protein</fullName>
    </submittedName>
</protein>
<dbReference type="AlphaFoldDB" id="A0AA36BUX6"/>
<keyword evidence="2" id="KW-0472">Membrane</keyword>
<name>A0AA36BUX6_OCTVU</name>
<gene>
    <name evidence="3" type="ORF">OCTVUL_1B006051</name>
</gene>
<reference evidence="3" key="1">
    <citation type="submission" date="2023-08" db="EMBL/GenBank/DDBJ databases">
        <authorList>
            <person name="Alioto T."/>
            <person name="Alioto T."/>
            <person name="Gomez Garrido J."/>
        </authorList>
    </citation>
    <scope>NUCLEOTIDE SEQUENCE</scope>
</reference>
<keyword evidence="4" id="KW-1185">Reference proteome</keyword>
<evidence type="ECO:0000256" key="1">
    <source>
        <dbReference type="SAM" id="MobiDB-lite"/>
    </source>
</evidence>
<keyword evidence="2" id="KW-0812">Transmembrane</keyword>
<organism evidence="3 4">
    <name type="scientific">Octopus vulgaris</name>
    <name type="common">Common octopus</name>
    <dbReference type="NCBI Taxonomy" id="6645"/>
    <lineage>
        <taxon>Eukaryota</taxon>
        <taxon>Metazoa</taxon>
        <taxon>Spiralia</taxon>
        <taxon>Lophotrochozoa</taxon>
        <taxon>Mollusca</taxon>
        <taxon>Cephalopoda</taxon>
        <taxon>Coleoidea</taxon>
        <taxon>Octopodiformes</taxon>
        <taxon>Octopoda</taxon>
        <taxon>Incirrata</taxon>
        <taxon>Octopodidae</taxon>
        <taxon>Octopus</taxon>
    </lineage>
</organism>
<evidence type="ECO:0000313" key="3">
    <source>
        <dbReference type="EMBL" id="CAI9740207.1"/>
    </source>
</evidence>
<proteinExistence type="predicted"/>
<accession>A0AA36BUX6</accession>
<feature type="compositionally biased region" description="Basic and acidic residues" evidence="1">
    <location>
        <begin position="122"/>
        <end position="141"/>
    </location>
</feature>
<evidence type="ECO:0000256" key="2">
    <source>
        <dbReference type="SAM" id="Phobius"/>
    </source>
</evidence>
<evidence type="ECO:0000313" key="4">
    <source>
        <dbReference type="Proteomes" id="UP001162480"/>
    </source>
</evidence>
<dbReference type="EMBL" id="OX597837">
    <property type="protein sequence ID" value="CAI9740207.1"/>
    <property type="molecule type" value="Genomic_DNA"/>
</dbReference>
<sequence length="168" mass="19385">MTRIAQEEDKKVDSVEVVYHKKITEIEHEPLAAKGTQVIVERRPNLCFRYVSFALIIIAVVIAVTSLIQVNLQPKPVLPPRPQSHHAFFHLKTEGYTEMEKVTNLHWEKNKDQNVGNIQKHKIPEQKQGRLEPQADRKACLREQGFTKQLQSNAARNVSSREQETSER</sequence>